<comment type="caution">
    <text evidence="1">The sequence shown here is derived from an EMBL/GenBank/DDBJ whole genome shotgun (WGS) entry which is preliminary data.</text>
</comment>
<dbReference type="AlphaFoldDB" id="A0AAV0F4V1"/>
<dbReference type="PANTHER" id="PTHR47074">
    <property type="entry name" value="BNAC02G40300D PROTEIN"/>
    <property type="match status" value="1"/>
</dbReference>
<dbReference type="Proteomes" id="UP001152523">
    <property type="component" value="Unassembled WGS sequence"/>
</dbReference>
<dbReference type="EMBL" id="CAMAPF010000962">
    <property type="protein sequence ID" value="CAH9130519.1"/>
    <property type="molecule type" value="Genomic_DNA"/>
</dbReference>
<evidence type="ECO:0000313" key="2">
    <source>
        <dbReference type="Proteomes" id="UP001152523"/>
    </source>
</evidence>
<keyword evidence="2" id="KW-1185">Reference proteome</keyword>
<evidence type="ECO:0008006" key="3">
    <source>
        <dbReference type="Google" id="ProtNLM"/>
    </source>
</evidence>
<gene>
    <name evidence="1" type="ORF">CEPIT_LOCUS30693</name>
</gene>
<sequence>MEWLETNFQSSKEEEFYALVMGCWGIWFERNKRVWQGIGSNARQIVARTRAYFEGWCKAQQRGVYSASSNLVEQSAGMVSWRRPMHGIVKLNVDASLTDSRCGLGWVLRNDQGEFLAGGACPELGGTEGVPCRGGIDGYTGGS</sequence>
<evidence type="ECO:0000313" key="1">
    <source>
        <dbReference type="EMBL" id="CAH9130519.1"/>
    </source>
</evidence>
<accession>A0AAV0F4V1</accession>
<protein>
    <recommendedName>
        <fullName evidence="3">RNase H type-1 domain-containing protein</fullName>
    </recommendedName>
</protein>
<proteinExistence type="predicted"/>
<dbReference type="InterPro" id="IPR052929">
    <property type="entry name" value="RNase_H-like_EbsB-rel"/>
</dbReference>
<dbReference type="PANTHER" id="PTHR47074:SF11">
    <property type="entry name" value="REVERSE TRANSCRIPTASE-LIKE PROTEIN"/>
    <property type="match status" value="1"/>
</dbReference>
<reference evidence="1" key="1">
    <citation type="submission" date="2022-07" db="EMBL/GenBank/DDBJ databases">
        <authorList>
            <person name="Macas J."/>
            <person name="Novak P."/>
            <person name="Neumann P."/>
        </authorList>
    </citation>
    <scope>NUCLEOTIDE SEQUENCE</scope>
</reference>
<organism evidence="1 2">
    <name type="scientific">Cuscuta epithymum</name>
    <dbReference type="NCBI Taxonomy" id="186058"/>
    <lineage>
        <taxon>Eukaryota</taxon>
        <taxon>Viridiplantae</taxon>
        <taxon>Streptophyta</taxon>
        <taxon>Embryophyta</taxon>
        <taxon>Tracheophyta</taxon>
        <taxon>Spermatophyta</taxon>
        <taxon>Magnoliopsida</taxon>
        <taxon>eudicotyledons</taxon>
        <taxon>Gunneridae</taxon>
        <taxon>Pentapetalae</taxon>
        <taxon>asterids</taxon>
        <taxon>lamiids</taxon>
        <taxon>Solanales</taxon>
        <taxon>Convolvulaceae</taxon>
        <taxon>Cuscuteae</taxon>
        <taxon>Cuscuta</taxon>
        <taxon>Cuscuta subgen. Cuscuta</taxon>
    </lineage>
</organism>
<name>A0AAV0F4V1_9ASTE</name>